<keyword evidence="4" id="KW-1185">Reference proteome</keyword>
<dbReference type="AlphaFoldDB" id="A0A067T380"/>
<dbReference type="OrthoDB" id="2932404at2759"/>
<feature type="non-terminal residue" evidence="3">
    <location>
        <position position="272"/>
    </location>
</feature>
<name>A0A067T380_GALM3</name>
<dbReference type="PANTHER" id="PTHR10039:SF16">
    <property type="entry name" value="GPI INOSITOL-DEACYLASE"/>
    <property type="match status" value="1"/>
</dbReference>
<dbReference type="Gene3D" id="3.40.50.300">
    <property type="entry name" value="P-loop containing nucleotide triphosphate hydrolases"/>
    <property type="match status" value="1"/>
</dbReference>
<feature type="domain" description="Nephrocystin 3-like N-terminal" evidence="2">
    <location>
        <begin position="27"/>
        <end position="188"/>
    </location>
</feature>
<proteinExistence type="predicted"/>
<accession>A0A067T380</accession>
<dbReference type="InterPro" id="IPR056884">
    <property type="entry name" value="NPHP3-like_N"/>
</dbReference>
<organism evidence="3 4">
    <name type="scientific">Galerina marginata (strain CBS 339.88)</name>
    <dbReference type="NCBI Taxonomy" id="685588"/>
    <lineage>
        <taxon>Eukaryota</taxon>
        <taxon>Fungi</taxon>
        <taxon>Dikarya</taxon>
        <taxon>Basidiomycota</taxon>
        <taxon>Agaricomycotina</taxon>
        <taxon>Agaricomycetes</taxon>
        <taxon>Agaricomycetidae</taxon>
        <taxon>Agaricales</taxon>
        <taxon>Agaricineae</taxon>
        <taxon>Strophariaceae</taxon>
        <taxon>Galerina</taxon>
    </lineage>
</organism>
<dbReference type="Pfam" id="PF24883">
    <property type="entry name" value="NPHP3_N"/>
    <property type="match status" value="1"/>
</dbReference>
<dbReference type="HOGENOM" id="CLU_000288_6_10_1"/>
<protein>
    <recommendedName>
        <fullName evidence="2">Nephrocystin 3-like N-terminal domain-containing protein</fullName>
    </recommendedName>
</protein>
<evidence type="ECO:0000313" key="3">
    <source>
        <dbReference type="EMBL" id="KDR77591.1"/>
    </source>
</evidence>
<dbReference type="SUPFAM" id="SSF52540">
    <property type="entry name" value="P-loop containing nucleoside triphosphate hydrolases"/>
    <property type="match status" value="1"/>
</dbReference>
<evidence type="ECO:0000256" key="1">
    <source>
        <dbReference type="ARBA" id="ARBA00022737"/>
    </source>
</evidence>
<dbReference type="PANTHER" id="PTHR10039">
    <property type="entry name" value="AMELOGENIN"/>
    <property type="match status" value="1"/>
</dbReference>
<dbReference type="EMBL" id="KL142376">
    <property type="protein sequence ID" value="KDR77591.1"/>
    <property type="molecule type" value="Genomic_DNA"/>
</dbReference>
<keyword evidence="1" id="KW-0677">Repeat</keyword>
<sequence>GALHNSSERYDPPKCHPGTRLALIEAIMAWIKDGQKTSFIMWLYGSAGAGKSAIAQTIADMCYESGDLAASFFWSRTDPTRNDEKCLIATLASQLLVTIPEIRTHIEQAIRENHLLLSLSLEAQMESLIVKPLERAFGGQADHKRVKLIVLDGLDECGNPNAERQILQVISKAVRKFPIRLVFLITSRQEQGISDTFNSDRLLPIASRFALDATCKPDDDIRHYLVEEFDSLKRSHVFGRYLPSIWPTTEQIEELVQKSSGQFIYASIVAKF</sequence>
<dbReference type="InterPro" id="IPR027417">
    <property type="entry name" value="P-loop_NTPase"/>
</dbReference>
<feature type="non-terminal residue" evidence="3">
    <location>
        <position position="1"/>
    </location>
</feature>
<evidence type="ECO:0000313" key="4">
    <source>
        <dbReference type="Proteomes" id="UP000027222"/>
    </source>
</evidence>
<dbReference type="Proteomes" id="UP000027222">
    <property type="component" value="Unassembled WGS sequence"/>
</dbReference>
<gene>
    <name evidence="3" type="ORF">GALMADRAFT_18331</name>
</gene>
<evidence type="ECO:0000259" key="2">
    <source>
        <dbReference type="Pfam" id="PF24883"/>
    </source>
</evidence>
<reference evidence="4" key="1">
    <citation type="journal article" date="2014" name="Proc. Natl. Acad. Sci. U.S.A.">
        <title>Extensive sampling of basidiomycete genomes demonstrates inadequacy of the white-rot/brown-rot paradigm for wood decay fungi.</title>
        <authorList>
            <person name="Riley R."/>
            <person name="Salamov A.A."/>
            <person name="Brown D.W."/>
            <person name="Nagy L.G."/>
            <person name="Floudas D."/>
            <person name="Held B.W."/>
            <person name="Levasseur A."/>
            <person name="Lombard V."/>
            <person name="Morin E."/>
            <person name="Otillar R."/>
            <person name="Lindquist E.A."/>
            <person name="Sun H."/>
            <person name="LaButti K.M."/>
            <person name="Schmutz J."/>
            <person name="Jabbour D."/>
            <person name="Luo H."/>
            <person name="Baker S.E."/>
            <person name="Pisabarro A.G."/>
            <person name="Walton J.D."/>
            <person name="Blanchette R.A."/>
            <person name="Henrissat B."/>
            <person name="Martin F."/>
            <person name="Cullen D."/>
            <person name="Hibbett D.S."/>
            <person name="Grigoriev I.V."/>
        </authorList>
    </citation>
    <scope>NUCLEOTIDE SEQUENCE [LARGE SCALE GENOMIC DNA]</scope>
    <source>
        <strain evidence="4">CBS 339.88</strain>
    </source>
</reference>